<evidence type="ECO:0000259" key="8">
    <source>
        <dbReference type="Pfam" id="PF04893"/>
    </source>
</evidence>
<dbReference type="EMBL" id="FNPI01000014">
    <property type="protein sequence ID" value="SDZ48210.1"/>
    <property type="molecule type" value="Genomic_DNA"/>
</dbReference>
<dbReference type="InterPro" id="IPR050952">
    <property type="entry name" value="TRIM-NHL_E3_ligases"/>
</dbReference>
<evidence type="ECO:0000313" key="10">
    <source>
        <dbReference type="Proteomes" id="UP000198935"/>
    </source>
</evidence>
<dbReference type="AlphaFoldDB" id="A0A1H3TDN4"/>
<protein>
    <submittedName>
        <fullName evidence="9">Yip1 domain-containing protein</fullName>
    </submittedName>
</protein>
<dbReference type="OrthoDB" id="9799230at2"/>
<dbReference type="InterPro" id="IPR001258">
    <property type="entry name" value="NHL_repeat"/>
</dbReference>
<keyword evidence="3" id="KW-0677">Repeat</keyword>
<evidence type="ECO:0000256" key="1">
    <source>
        <dbReference type="ARBA" id="ARBA00004141"/>
    </source>
</evidence>
<feature type="transmembrane region" description="Helical" evidence="6">
    <location>
        <begin position="425"/>
        <end position="444"/>
    </location>
</feature>
<keyword evidence="2 6" id="KW-0812">Transmembrane</keyword>
<feature type="signal peptide" evidence="7">
    <location>
        <begin position="1"/>
        <end position="26"/>
    </location>
</feature>
<dbReference type="GO" id="GO:0016020">
    <property type="term" value="C:membrane"/>
    <property type="evidence" value="ECO:0007669"/>
    <property type="project" value="UniProtKB-SubCell"/>
</dbReference>
<evidence type="ECO:0000256" key="7">
    <source>
        <dbReference type="SAM" id="SignalP"/>
    </source>
</evidence>
<feature type="chain" id="PRO_5011730956" evidence="7">
    <location>
        <begin position="27"/>
        <end position="680"/>
    </location>
</feature>
<dbReference type="Gene3D" id="2.120.10.30">
    <property type="entry name" value="TolB, C-terminal domain"/>
    <property type="match status" value="2"/>
</dbReference>
<feature type="transmembrane region" description="Helical" evidence="6">
    <location>
        <begin position="602"/>
        <end position="623"/>
    </location>
</feature>
<dbReference type="Gene3D" id="1.25.40.10">
    <property type="entry name" value="Tetratricopeptide repeat domain"/>
    <property type="match status" value="1"/>
</dbReference>
<evidence type="ECO:0000256" key="3">
    <source>
        <dbReference type="ARBA" id="ARBA00022737"/>
    </source>
</evidence>
<keyword evidence="7" id="KW-0732">Signal</keyword>
<evidence type="ECO:0000256" key="4">
    <source>
        <dbReference type="ARBA" id="ARBA00022989"/>
    </source>
</evidence>
<organism evidence="9 10">
    <name type="scientific">Evansella caseinilytica</name>
    <dbReference type="NCBI Taxonomy" id="1503961"/>
    <lineage>
        <taxon>Bacteria</taxon>
        <taxon>Bacillati</taxon>
        <taxon>Bacillota</taxon>
        <taxon>Bacilli</taxon>
        <taxon>Bacillales</taxon>
        <taxon>Bacillaceae</taxon>
        <taxon>Evansella</taxon>
    </lineage>
</organism>
<keyword evidence="5 6" id="KW-0472">Membrane</keyword>
<dbReference type="InterPro" id="IPR011042">
    <property type="entry name" value="6-blade_b-propeller_TolB-like"/>
</dbReference>
<feature type="transmembrane region" description="Helical" evidence="6">
    <location>
        <begin position="538"/>
        <end position="559"/>
    </location>
</feature>
<feature type="transmembrane region" description="Helical" evidence="6">
    <location>
        <begin position="635"/>
        <end position="659"/>
    </location>
</feature>
<evidence type="ECO:0000256" key="6">
    <source>
        <dbReference type="SAM" id="Phobius"/>
    </source>
</evidence>
<feature type="domain" description="Yip1" evidence="8">
    <location>
        <begin position="482"/>
        <end position="652"/>
    </location>
</feature>
<proteinExistence type="predicted"/>
<dbReference type="Pfam" id="PF01436">
    <property type="entry name" value="NHL"/>
    <property type="match status" value="1"/>
</dbReference>
<dbReference type="STRING" id="1503961.SAMN05421736_11434"/>
<evidence type="ECO:0000313" key="9">
    <source>
        <dbReference type="EMBL" id="SDZ48210.1"/>
    </source>
</evidence>
<name>A0A1H3TDN4_9BACI</name>
<accession>A0A1H3TDN4</accession>
<evidence type="ECO:0000256" key="2">
    <source>
        <dbReference type="ARBA" id="ARBA00022692"/>
    </source>
</evidence>
<comment type="subcellular location">
    <subcellularLocation>
        <location evidence="1">Membrane</location>
        <topology evidence="1">Multi-pass membrane protein</topology>
    </subcellularLocation>
</comment>
<evidence type="ECO:0000256" key="5">
    <source>
        <dbReference type="ARBA" id="ARBA00023136"/>
    </source>
</evidence>
<dbReference type="GO" id="GO:0008270">
    <property type="term" value="F:zinc ion binding"/>
    <property type="evidence" value="ECO:0007669"/>
    <property type="project" value="UniProtKB-KW"/>
</dbReference>
<keyword evidence="4 6" id="KW-1133">Transmembrane helix</keyword>
<dbReference type="Proteomes" id="UP000198935">
    <property type="component" value="Unassembled WGS sequence"/>
</dbReference>
<dbReference type="SUPFAM" id="SSF48452">
    <property type="entry name" value="TPR-like"/>
    <property type="match status" value="1"/>
</dbReference>
<sequence>MLKKYQGAAMAICLLIFFLVYQNAVSASTAYKTFTEDGYGNYVETQTAYTVSETIVKFGDELFSQAADLKIDDSGLLYVSDTGNQRILVGNKNGELVRIIGEEVLKKPNGMFLSEDGKLYVADEVEAKVFIFSLDGELLAEVERPDSILFGQSSTFVPEKVAVDRRDNIYVISRGNANGIIQMNANTGEFIGYFAPNRTIVTPLTIFRKAIFTEEQLSRMIDMVPATAKNLTIDEKGLVYTVSQGERGEAIKKLNVAGKNIIDTKAADPFPASVAVGSLENIFVAGENGFIYEYTSEGNLLFVFGGRDDGRQRVGLFHKISAVALDKDDNIYALDPEKNQIQIFQPTEFAGMVHEALTLYQNGDYEASKEPWQEVIRMNSLFDFANLGLGEAYFKEESYEDALASFRLAKYKPGYSDAFWEIRNMWMRENIVTVLFVVIGLFVLKNITGRLERKYRFWRSFQTRIAEKYELKVWKDLVFVKNLIRHPIDSFYSIKYENKTGYLSATVLMFVFFVLYVAEKYYSGFIFRTVTEGEFTIGTDFALVFGSMFFVIVSNYLVCTINDGEGRFKQIYCGFIYSFAPYFLIKPFVILLSNVLTFNEIYLLQLTNVFIYSWVAVLLVIMVKEINDYTMRETLKILFLTMFTLLIGVLLLFIVYVLITQMISFFVSIFNEGVYRIENR</sequence>
<gene>
    <name evidence="9" type="ORF">SAMN05421736_11434</name>
</gene>
<feature type="transmembrane region" description="Helical" evidence="6">
    <location>
        <begin position="571"/>
        <end position="596"/>
    </location>
</feature>
<dbReference type="InterPro" id="IPR011990">
    <property type="entry name" value="TPR-like_helical_dom_sf"/>
</dbReference>
<dbReference type="PANTHER" id="PTHR24104:SF25">
    <property type="entry name" value="PROTEIN LIN-41"/>
    <property type="match status" value="1"/>
</dbReference>
<keyword evidence="10" id="KW-1185">Reference proteome</keyword>
<feature type="transmembrane region" description="Helical" evidence="6">
    <location>
        <begin position="500"/>
        <end position="518"/>
    </location>
</feature>
<dbReference type="CDD" id="cd05819">
    <property type="entry name" value="NHL"/>
    <property type="match status" value="1"/>
</dbReference>
<dbReference type="Pfam" id="PF04893">
    <property type="entry name" value="Yip1"/>
    <property type="match status" value="1"/>
</dbReference>
<dbReference type="InterPro" id="IPR006977">
    <property type="entry name" value="Yip1_dom"/>
</dbReference>
<dbReference type="SUPFAM" id="SSF63829">
    <property type="entry name" value="Calcium-dependent phosphotriesterase"/>
    <property type="match status" value="2"/>
</dbReference>
<dbReference type="PANTHER" id="PTHR24104">
    <property type="entry name" value="E3 UBIQUITIN-PROTEIN LIGASE NHLRC1-RELATED"/>
    <property type="match status" value="1"/>
</dbReference>
<reference evidence="10" key="1">
    <citation type="submission" date="2016-10" db="EMBL/GenBank/DDBJ databases">
        <authorList>
            <person name="Varghese N."/>
            <person name="Submissions S."/>
        </authorList>
    </citation>
    <scope>NUCLEOTIDE SEQUENCE [LARGE SCALE GENOMIC DNA]</scope>
    <source>
        <strain evidence="10">SP</strain>
    </source>
</reference>